<organism evidence="4 5">
    <name type="scientific">Recurvomyces mirabilis</name>
    <dbReference type="NCBI Taxonomy" id="574656"/>
    <lineage>
        <taxon>Eukaryota</taxon>
        <taxon>Fungi</taxon>
        <taxon>Dikarya</taxon>
        <taxon>Ascomycota</taxon>
        <taxon>Pezizomycotina</taxon>
        <taxon>Dothideomycetes</taxon>
        <taxon>Dothideomycetidae</taxon>
        <taxon>Mycosphaerellales</taxon>
        <taxon>Teratosphaeriaceae</taxon>
        <taxon>Recurvomyces</taxon>
    </lineage>
</organism>
<accession>A0AAE0TPW5</accession>
<comment type="subcellular location">
    <subcellularLocation>
        <location evidence="1">Mitochondrion</location>
    </subcellularLocation>
</comment>
<feature type="region of interest" description="Disordered" evidence="3">
    <location>
        <begin position="1"/>
        <end position="59"/>
    </location>
</feature>
<evidence type="ECO:0000256" key="1">
    <source>
        <dbReference type="ARBA" id="ARBA00004173"/>
    </source>
</evidence>
<dbReference type="Proteomes" id="UP001274830">
    <property type="component" value="Unassembled WGS sequence"/>
</dbReference>
<keyword evidence="2" id="KW-0496">Mitochondrion</keyword>
<dbReference type="AlphaFoldDB" id="A0AAE0TPW5"/>
<comment type="caution">
    <text evidence="4">The sequence shown here is derived from an EMBL/GenBank/DDBJ whole genome shotgun (WGS) entry which is preliminary data.</text>
</comment>
<feature type="compositionally biased region" description="Polar residues" evidence="3">
    <location>
        <begin position="33"/>
        <end position="45"/>
    </location>
</feature>
<dbReference type="Pfam" id="PF10356">
    <property type="entry name" value="RRG7"/>
    <property type="match status" value="2"/>
</dbReference>
<gene>
    <name evidence="4" type="ORF">LTR78_008479</name>
</gene>
<dbReference type="GO" id="GO:0005739">
    <property type="term" value="C:mitochondrion"/>
    <property type="evidence" value="ECO:0007669"/>
    <property type="project" value="UniProtKB-SubCell"/>
</dbReference>
<dbReference type="PANTHER" id="PTHR28133:SF1">
    <property type="entry name" value="REQUIRED FOR RESPIRATORY GROWTH PROTEIN 7, MITOCHONDRIAL"/>
    <property type="match status" value="1"/>
</dbReference>
<protein>
    <recommendedName>
        <fullName evidence="6">Required for respiratory growth protein 7, mitochondrial</fullName>
    </recommendedName>
</protein>
<reference evidence="4" key="1">
    <citation type="submission" date="2023-07" db="EMBL/GenBank/DDBJ databases">
        <title>Black Yeasts Isolated from many extreme environments.</title>
        <authorList>
            <person name="Coleine C."/>
            <person name="Stajich J.E."/>
            <person name="Selbmann L."/>
        </authorList>
    </citation>
    <scope>NUCLEOTIDE SEQUENCE</scope>
    <source>
        <strain evidence="4">CCFEE 5485</strain>
    </source>
</reference>
<proteinExistence type="predicted"/>
<dbReference type="EMBL" id="JAUTXT010000041">
    <property type="protein sequence ID" value="KAK3671557.1"/>
    <property type="molecule type" value="Genomic_DNA"/>
</dbReference>
<evidence type="ECO:0000313" key="4">
    <source>
        <dbReference type="EMBL" id="KAK3671557.1"/>
    </source>
</evidence>
<dbReference type="InterPro" id="IPR018828">
    <property type="entry name" value="RRG7"/>
</dbReference>
<evidence type="ECO:0000256" key="3">
    <source>
        <dbReference type="SAM" id="MobiDB-lite"/>
    </source>
</evidence>
<keyword evidence="5" id="KW-1185">Reference proteome</keyword>
<evidence type="ECO:0000256" key="2">
    <source>
        <dbReference type="ARBA" id="ARBA00023128"/>
    </source>
</evidence>
<name>A0AAE0TPW5_9PEZI</name>
<evidence type="ECO:0008006" key="6">
    <source>
        <dbReference type="Google" id="ProtNLM"/>
    </source>
</evidence>
<sequence length="288" mass="30732">MSLVERQAALDLQLQKPQRRRRTRTAKSPSPGEDTQATDSPSSATPPAKTVKTRKRKEQIVPRRLLPPTEQKHTDLTSFISYADQQGLSNTSTVYRGTHYEYTVANSLATLNFHLRRIGRANDLGIDLVGHWSLPSSPKAHALPVLVQCKAAKPTPSMVRELDGTYTGAPAGWQGDGVLALLSSIEPSTKGVQAAVQRSQSPLGVLQITRDGQVKQFLWNAAAAAAGLEGLGVAVRYATKRGGVLEKAKVGESSVTGKGSTIGLTWMGKPWLPLAIPSAAAAESVVIA</sequence>
<evidence type="ECO:0000313" key="5">
    <source>
        <dbReference type="Proteomes" id="UP001274830"/>
    </source>
</evidence>
<dbReference type="PANTHER" id="PTHR28133">
    <property type="entry name" value="REQUIRED FOR RESPIRATORY GROWTH PROTEIN 7, MITOCHONDRIAL"/>
    <property type="match status" value="1"/>
</dbReference>